<evidence type="ECO:0000259" key="2">
    <source>
        <dbReference type="PROSITE" id="PS50173"/>
    </source>
</evidence>
<accession>A0AA48GPR2</accession>
<evidence type="ECO:0000313" key="4">
    <source>
        <dbReference type="Proteomes" id="UP001238179"/>
    </source>
</evidence>
<dbReference type="SUPFAM" id="SSF56672">
    <property type="entry name" value="DNA/RNA polymerases"/>
    <property type="match status" value="1"/>
</dbReference>
<sequence length="376" mass="42085">MWVPEMPFQMACQVDAGLKERPLAFLSPGAQRTPCLWLVNRQARAEGVAPGEPMDQALRRLPGLRVLDPAPQTWWEAQGQLGEFLQHWSPQGLLGRMGEALVDLHGTARLYGGPRDAAARMQRDLAQSMGWTSHGGLSLSATAARLATRTPEPLAEVCEGAEGVFLAPHPLGRLPDLTPRVRYRLQRLGLARFGDLQPVPLPTLSQVMPEPDARLALSRARGEDRPRLPMLADPLGESRHPWRLEPPCLPEEVPLAFWCLERFWNDGRSPRQLTLRWWDVDGVAHRWRAPEEALAEPAMALARLVEAAFRKGAERRILVHRLELHMAWGLGRSRGLFEAPLTRKLGALEHTLARLRKRFPGQPVLPGWAREEDASA</sequence>
<dbReference type="InterPro" id="IPR001126">
    <property type="entry name" value="UmuC"/>
</dbReference>
<dbReference type="KEGG" id="msil:METEAL_26240"/>
<proteinExistence type="inferred from homology"/>
<dbReference type="Proteomes" id="UP001238179">
    <property type="component" value="Chromosome"/>
</dbReference>
<dbReference type="Gene3D" id="3.40.1170.60">
    <property type="match status" value="1"/>
</dbReference>
<dbReference type="EMBL" id="AP027080">
    <property type="protein sequence ID" value="BDU73450.1"/>
    <property type="molecule type" value="Genomic_DNA"/>
</dbReference>
<dbReference type="GO" id="GO:0006281">
    <property type="term" value="P:DNA repair"/>
    <property type="evidence" value="ECO:0007669"/>
    <property type="project" value="InterPro"/>
</dbReference>
<feature type="domain" description="UmuC" evidence="2">
    <location>
        <begin position="18"/>
        <end position="153"/>
    </location>
</feature>
<organism evidence="3 4">
    <name type="scientific">Mesoterricola silvestris</name>
    <dbReference type="NCBI Taxonomy" id="2927979"/>
    <lineage>
        <taxon>Bacteria</taxon>
        <taxon>Pseudomonadati</taxon>
        <taxon>Acidobacteriota</taxon>
        <taxon>Holophagae</taxon>
        <taxon>Holophagales</taxon>
        <taxon>Holophagaceae</taxon>
        <taxon>Mesoterricola</taxon>
    </lineage>
</organism>
<name>A0AA48GPR2_9BACT</name>
<evidence type="ECO:0000256" key="1">
    <source>
        <dbReference type="ARBA" id="ARBA00010945"/>
    </source>
</evidence>
<dbReference type="AlphaFoldDB" id="A0AA48GPR2"/>
<keyword evidence="4" id="KW-1185">Reference proteome</keyword>
<protein>
    <recommendedName>
        <fullName evidence="2">UmuC domain-containing protein</fullName>
    </recommendedName>
</protein>
<evidence type="ECO:0000313" key="3">
    <source>
        <dbReference type="EMBL" id="BDU73450.1"/>
    </source>
</evidence>
<reference evidence="4" key="1">
    <citation type="journal article" date="2023" name="Int. J. Syst. Evol. Microbiol.">
        <title>Mesoterricola silvestris gen. nov., sp. nov., Mesoterricola sediminis sp. nov., Geothrix oryzae sp. nov., Geothrix edaphica sp. nov., Geothrix rubra sp. nov., and Geothrix limicola sp. nov., six novel members of Acidobacteriota isolated from soils.</title>
        <authorList>
            <person name="Itoh H."/>
            <person name="Sugisawa Y."/>
            <person name="Mise K."/>
            <person name="Xu Z."/>
            <person name="Kuniyasu M."/>
            <person name="Ushijima N."/>
            <person name="Kawano K."/>
            <person name="Kobayashi E."/>
            <person name="Shiratori Y."/>
            <person name="Masuda Y."/>
            <person name="Senoo K."/>
        </authorList>
    </citation>
    <scope>NUCLEOTIDE SEQUENCE [LARGE SCALE GENOMIC DNA]</scope>
    <source>
        <strain evidence="4">W79</strain>
    </source>
</reference>
<dbReference type="RefSeq" id="WP_316415894.1">
    <property type="nucleotide sequence ID" value="NZ_AP027080.1"/>
</dbReference>
<dbReference type="InterPro" id="IPR043502">
    <property type="entry name" value="DNA/RNA_pol_sf"/>
</dbReference>
<comment type="similarity">
    <text evidence="1">Belongs to the DNA polymerase type-Y family.</text>
</comment>
<dbReference type="PROSITE" id="PS50173">
    <property type="entry name" value="UMUC"/>
    <property type="match status" value="1"/>
</dbReference>
<dbReference type="Gene3D" id="3.30.70.270">
    <property type="match status" value="1"/>
</dbReference>
<dbReference type="Pfam" id="PF00817">
    <property type="entry name" value="IMS"/>
    <property type="match status" value="1"/>
</dbReference>
<dbReference type="InterPro" id="IPR043128">
    <property type="entry name" value="Rev_trsase/Diguanyl_cyclase"/>
</dbReference>
<gene>
    <name evidence="3" type="ORF">METEAL_26240</name>
</gene>